<dbReference type="EMBL" id="BLAL01000252">
    <property type="protein sequence ID" value="GES96708.1"/>
    <property type="molecule type" value="Genomic_DNA"/>
</dbReference>
<proteinExistence type="predicted"/>
<keyword evidence="3 6" id="KW-0812">Transmembrane</keyword>
<evidence type="ECO:0000313" key="9">
    <source>
        <dbReference type="EMBL" id="GES96708.1"/>
    </source>
</evidence>
<feature type="domain" description="DUF202" evidence="7">
    <location>
        <begin position="66"/>
        <end position="136"/>
    </location>
</feature>
<evidence type="ECO:0000259" key="7">
    <source>
        <dbReference type="Pfam" id="PF02656"/>
    </source>
</evidence>
<evidence type="ECO:0000256" key="5">
    <source>
        <dbReference type="ARBA" id="ARBA00023136"/>
    </source>
</evidence>
<feature type="transmembrane region" description="Helical" evidence="6">
    <location>
        <begin position="75"/>
        <end position="96"/>
    </location>
</feature>
<dbReference type="AlphaFoldDB" id="A0A2Z6RYI9"/>
<keyword evidence="5 6" id="KW-0472">Membrane</keyword>
<evidence type="ECO:0000256" key="6">
    <source>
        <dbReference type="SAM" id="Phobius"/>
    </source>
</evidence>
<evidence type="ECO:0000256" key="3">
    <source>
        <dbReference type="ARBA" id="ARBA00022692"/>
    </source>
</evidence>
<evidence type="ECO:0000313" key="10">
    <source>
        <dbReference type="Proteomes" id="UP000247702"/>
    </source>
</evidence>
<evidence type="ECO:0000256" key="2">
    <source>
        <dbReference type="ARBA" id="ARBA00022475"/>
    </source>
</evidence>
<dbReference type="GO" id="GO:0005886">
    <property type="term" value="C:plasma membrane"/>
    <property type="evidence" value="ECO:0007669"/>
    <property type="project" value="UniProtKB-SubCell"/>
</dbReference>
<dbReference type="InterPro" id="IPR003807">
    <property type="entry name" value="DUF202"/>
</dbReference>
<keyword evidence="4 6" id="KW-1133">Transmembrane helix</keyword>
<organism evidence="8 10">
    <name type="scientific">Rhizophagus clarus</name>
    <dbReference type="NCBI Taxonomy" id="94130"/>
    <lineage>
        <taxon>Eukaryota</taxon>
        <taxon>Fungi</taxon>
        <taxon>Fungi incertae sedis</taxon>
        <taxon>Mucoromycota</taxon>
        <taxon>Glomeromycotina</taxon>
        <taxon>Glomeromycetes</taxon>
        <taxon>Glomerales</taxon>
        <taxon>Glomeraceae</taxon>
        <taxon>Rhizophagus</taxon>
    </lineage>
</organism>
<evidence type="ECO:0000256" key="4">
    <source>
        <dbReference type="ARBA" id="ARBA00022989"/>
    </source>
</evidence>
<dbReference type="InterPro" id="IPR052053">
    <property type="entry name" value="IM_YidH-like"/>
</dbReference>
<comment type="caution">
    <text evidence="8">The sequence shown here is derived from an EMBL/GenBank/DDBJ whole genome shotgun (WGS) entry which is preliminary data.</text>
</comment>
<dbReference type="Proteomes" id="UP000247702">
    <property type="component" value="Unassembled WGS sequence"/>
</dbReference>
<evidence type="ECO:0000256" key="1">
    <source>
        <dbReference type="ARBA" id="ARBA00004651"/>
    </source>
</evidence>
<sequence length="168" mass="19045">MSKNDISLLNNLKRATNRYGTFSGSSSNKLNLEDQTLLERGHDHSRKPQTIFPTTLVVKNVGSTARDNFSIERNFLSWLRLSTTLVLVGLAYYLHFEIIPLPTSSSHSNILGLFLIFLGNFTLLWALLNYLQFQHMLDRYLIVENGTLQFMVVGTIGIAIVMAFIFDS</sequence>
<keyword evidence="10" id="KW-1185">Reference proteome</keyword>
<accession>A0A2Z6RYI9</accession>
<reference evidence="9" key="2">
    <citation type="submission" date="2019-10" db="EMBL/GenBank/DDBJ databases">
        <title>Conservation and host-specific expression of non-tandemly repeated heterogenous ribosome RNA gene in arbuscular mycorrhizal fungi.</title>
        <authorList>
            <person name="Maeda T."/>
            <person name="Kobayashi Y."/>
            <person name="Nakagawa T."/>
            <person name="Ezawa T."/>
            <person name="Yamaguchi K."/>
            <person name="Bino T."/>
            <person name="Nishimoto Y."/>
            <person name="Shigenobu S."/>
            <person name="Kawaguchi M."/>
        </authorList>
    </citation>
    <scope>NUCLEOTIDE SEQUENCE</scope>
    <source>
        <strain evidence="9">HR1</strain>
    </source>
</reference>
<comment type="subcellular location">
    <subcellularLocation>
        <location evidence="1">Cell membrane</location>
        <topology evidence="1">Multi-pass membrane protein</topology>
    </subcellularLocation>
</comment>
<evidence type="ECO:0000313" key="8">
    <source>
        <dbReference type="EMBL" id="GBC07976.1"/>
    </source>
</evidence>
<keyword evidence="2" id="KW-1003">Cell membrane</keyword>
<dbReference type="EMBL" id="BEXD01004185">
    <property type="protein sequence ID" value="GBC07976.1"/>
    <property type="molecule type" value="Genomic_DNA"/>
</dbReference>
<gene>
    <name evidence="9" type="ORF">RCL2_002332700</name>
    <name evidence="8" type="ORF">RclHR1_07830003</name>
</gene>
<dbReference type="Proteomes" id="UP000615446">
    <property type="component" value="Unassembled WGS sequence"/>
</dbReference>
<name>A0A2Z6RYI9_9GLOM</name>
<reference evidence="8 10" key="1">
    <citation type="submission" date="2017-11" db="EMBL/GenBank/DDBJ databases">
        <title>The genome of Rhizophagus clarus HR1 reveals common genetic basis of auxotrophy among arbuscular mycorrhizal fungi.</title>
        <authorList>
            <person name="Kobayashi Y."/>
        </authorList>
    </citation>
    <scope>NUCLEOTIDE SEQUENCE [LARGE SCALE GENOMIC DNA]</scope>
    <source>
        <strain evidence="8 10">HR1</strain>
    </source>
</reference>
<dbReference type="Pfam" id="PF02656">
    <property type="entry name" value="DUF202"/>
    <property type="match status" value="1"/>
</dbReference>
<dbReference type="PANTHER" id="PTHR34187">
    <property type="entry name" value="FGR18P"/>
    <property type="match status" value="1"/>
</dbReference>
<feature type="transmembrane region" description="Helical" evidence="6">
    <location>
        <begin position="108"/>
        <end position="128"/>
    </location>
</feature>
<protein>
    <submittedName>
        <fullName evidence="9">DUF domain-containing protein</fullName>
    </submittedName>
</protein>
<feature type="transmembrane region" description="Helical" evidence="6">
    <location>
        <begin position="148"/>
        <end position="166"/>
    </location>
</feature>
<dbReference type="PANTHER" id="PTHR34187:SF2">
    <property type="entry name" value="DUF202 DOMAIN-CONTAINING PROTEIN"/>
    <property type="match status" value="1"/>
</dbReference>
<dbReference type="OrthoDB" id="199599at2759"/>